<dbReference type="PaxDb" id="243230-DR_1782"/>
<keyword evidence="1" id="KW-1133">Transmembrane helix</keyword>
<dbReference type="PIR" id="D75355">
    <property type="entry name" value="D75355"/>
</dbReference>
<dbReference type="STRING" id="243230.DR_1782"/>
<dbReference type="InParanoid" id="Q9RTI2"/>
<feature type="transmembrane region" description="Helical" evidence="1">
    <location>
        <begin position="65"/>
        <end position="86"/>
    </location>
</feature>
<protein>
    <submittedName>
        <fullName evidence="2">Uncharacterized protein</fullName>
    </submittedName>
</protein>
<dbReference type="AlphaFoldDB" id="Q9RTI2"/>
<proteinExistence type="predicted"/>
<dbReference type="EMBL" id="AE000513">
    <property type="protein sequence ID" value="AAF11339.1"/>
    <property type="molecule type" value="Genomic_DNA"/>
</dbReference>
<dbReference type="GeneID" id="69518022"/>
<accession>Q9RTI2</accession>
<dbReference type="Proteomes" id="UP000002524">
    <property type="component" value="Chromosome 1"/>
</dbReference>
<feature type="transmembrane region" description="Helical" evidence="1">
    <location>
        <begin position="92"/>
        <end position="113"/>
    </location>
</feature>
<dbReference type="HOGENOM" id="CLU_2092799_0_0_0"/>
<keyword evidence="3" id="KW-1185">Reference proteome</keyword>
<organism evidence="2 3">
    <name type="scientific">Deinococcus radiodurans (strain ATCC 13939 / DSM 20539 / JCM 16871 / CCUG 27074 / LMG 4051 / NBRC 15346 / NCIMB 9279 / VKM B-1422 / R1)</name>
    <dbReference type="NCBI Taxonomy" id="243230"/>
    <lineage>
        <taxon>Bacteria</taxon>
        <taxon>Thermotogati</taxon>
        <taxon>Deinococcota</taxon>
        <taxon>Deinococci</taxon>
        <taxon>Deinococcales</taxon>
        <taxon>Deinococcaceae</taxon>
        <taxon>Deinococcus</taxon>
    </lineage>
</organism>
<evidence type="ECO:0000313" key="3">
    <source>
        <dbReference type="Proteomes" id="UP000002524"/>
    </source>
</evidence>
<dbReference type="PATRIC" id="fig|243230.17.peg.1994"/>
<keyword evidence="1" id="KW-0812">Transmembrane</keyword>
<keyword evidence="1" id="KW-0472">Membrane</keyword>
<dbReference type="KEGG" id="dra:DR_1782"/>
<evidence type="ECO:0000313" key="2">
    <source>
        <dbReference type="EMBL" id="AAF11339.1"/>
    </source>
</evidence>
<reference evidence="2 3" key="1">
    <citation type="journal article" date="1999" name="Science">
        <title>Genome sequence of the radioresistant bacterium Deinococcus radiodurans R1.</title>
        <authorList>
            <person name="White O."/>
            <person name="Eisen J.A."/>
            <person name="Heidelberg J.F."/>
            <person name="Hickey E.K."/>
            <person name="Peterson J.D."/>
            <person name="Dodson R.J."/>
            <person name="Haft D.H."/>
            <person name="Gwinn M.L."/>
            <person name="Nelson W.C."/>
            <person name="Richardson D.L."/>
            <person name="Moffat K.S."/>
            <person name="Qin H."/>
            <person name="Jiang L."/>
            <person name="Pamphile W."/>
            <person name="Crosby M."/>
            <person name="Shen M."/>
            <person name="Vamathevan J.J."/>
            <person name="Lam P."/>
            <person name="McDonald L."/>
            <person name="Utterback T."/>
            <person name="Zalewski C."/>
            <person name="Makarova K.S."/>
            <person name="Aravind L."/>
            <person name="Daly M.J."/>
            <person name="Minton K.W."/>
            <person name="Fleischmann R.D."/>
            <person name="Ketchum K.A."/>
            <person name="Nelson K.E."/>
            <person name="Salzberg S."/>
            <person name="Smith H.O."/>
            <person name="Venter J.C."/>
            <person name="Fraser C.M."/>
        </authorList>
    </citation>
    <scope>NUCLEOTIDE SEQUENCE [LARGE SCALE GENOMIC DNA]</scope>
    <source>
        <strain evidence="3">ATCC 13939 / DSM 20539 / JCM 16871 / LMG 4051 / NBRC 15346 / NCIMB 9279 / R1 / VKM B-1422</strain>
    </source>
</reference>
<dbReference type="EnsemblBacteria" id="AAF11339">
    <property type="protein sequence ID" value="AAF11339"/>
    <property type="gene ID" value="DR_1782"/>
</dbReference>
<gene>
    <name evidence="2" type="ordered locus">DR_1782</name>
</gene>
<sequence length="116" mass="12567">MTLPGLFLCAALLYAAWLRLGWHHTAPAEVPALWRNAVLILAVCFLPATYTLQEYRSWAHLTFPFSLLVWAALLLISLTAGLIQLARGRFGSGWPLLGLPAGALGMSLLNALLGGR</sequence>
<dbReference type="RefSeq" id="WP_010888417.1">
    <property type="nucleotide sequence ID" value="NC_001263.1"/>
</dbReference>
<evidence type="ECO:0000256" key="1">
    <source>
        <dbReference type="SAM" id="Phobius"/>
    </source>
</evidence>
<name>Q9RTI2_DEIRA</name>
<feature type="transmembrane region" description="Helical" evidence="1">
    <location>
        <begin position="34"/>
        <end position="53"/>
    </location>
</feature>